<dbReference type="EMBL" id="FOVR01000022">
    <property type="protein sequence ID" value="SFP10189.1"/>
    <property type="molecule type" value="Genomic_DNA"/>
</dbReference>
<organism evidence="1 2">
    <name type="scientific">Cohaesibacter marisflavi</name>
    <dbReference type="NCBI Taxonomy" id="655353"/>
    <lineage>
        <taxon>Bacteria</taxon>
        <taxon>Pseudomonadati</taxon>
        <taxon>Pseudomonadota</taxon>
        <taxon>Alphaproteobacteria</taxon>
        <taxon>Hyphomicrobiales</taxon>
        <taxon>Cohaesibacteraceae</taxon>
    </lineage>
</organism>
<keyword evidence="2" id="KW-1185">Reference proteome</keyword>
<accession>A0A1I5MKW9</accession>
<gene>
    <name evidence="1" type="ORF">SAMN04488056_12212</name>
</gene>
<evidence type="ECO:0000313" key="1">
    <source>
        <dbReference type="EMBL" id="SFP10189.1"/>
    </source>
</evidence>
<protein>
    <submittedName>
        <fullName evidence="1">Uncharacterized protein</fullName>
    </submittedName>
</protein>
<dbReference type="Proteomes" id="UP000199236">
    <property type="component" value="Unassembled WGS sequence"/>
</dbReference>
<dbReference type="AlphaFoldDB" id="A0A1I5MKW9"/>
<name>A0A1I5MKW9_9HYPH</name>
<evidence type="ECO:0000313" key="2">
    <source>
        <dbReference type="Proteomes" id="UP000199236"/>
    </source>
</evidence>
<sequence>MSNQHMPALRLRFLEDIGRLRHRPYYVQITPTQVAIGGQIYEGQLANCPSKFELDTNRPNRSLSEFSGKKIFDALGLSPQ</sequence>
<proteinExistence type="predicted"/>
<reference evidence="1 2" key="1">
    <citation type="submission" date="2016-10" db="EMBL/GenBank/DDBJ databases">
        <authorList>
            <person name="de Groot N.N."/>
        </authorList>
    </citation>
    <scope>NUCLEOTIDE SEQUENCE [LARGE SCALE GENOMIC DNA]</scope>
    <source>
        <strain evidence="1 2">CGMCC 1.9157</strain>
    </source>
</reference>